<keyword evidence="5" id="KW-1185">Reference proteome</keyword>
<evidence type="ECO:0000313" key="2">
    <source>
        <dbReference type="EMBL" id="NLR23885.1"/>
    </source>
</evidence>
<evidence type="ECO:0000256" key="1">
    <source>
        <dbReference type="SAM" id="Phobius"/>
    </source>
</evidence>
<feature type="transmembrane region" description="Helical" evidence="1">
    <location>
        <begin position="12"/>
        <end position="35"/>
    </location>
</feature>
<dbReference type="EMBL" id="WEIA01000020">
    <property type="protein sequence ID" value="NLR23885.1"/>
    <property type="molecule type" value="Genomic_DNA"/>
</dbReference>
<evidence type="ECO:0000313" key="5">
    <source>
        <dbReference type="Proteomes" id="UP001304419"/>
    </source>
</evidence>
<keyword evidence="1" id="KW-0472">Membrane</keyword>
<protein>
    <submittedName>
        <fullName evidence="2">Uncharacterized protein</fullName>
    </submittedName>
</protein>
<dbReference type="AlphaFoldDB" id="A0A8I2KN12"/>
<sequence length="319" mass="35542">MIDEYCDLQNTWIAFGGVMLLAACTIANSCELAVLDGSVVLSSSKIQPKCRFKQDQTGLLSAAAKFTSALIHQTPNSKIKRLSQEQVQQSCNIDATQGSLTCTFNGKSDHFTLTNTVKQGKIASINWQDDEYVYLGWMTNTEVLMGYIAFGALNKHSAPFFIPASQFCQYGLSSHIIDLGKGDLLCQNHEGLWSHSRLLPLPQPCQQPQQMIQDKGGIWALEFIESSYQWRICRYNDNAGSLLAAYEYSIDLKATLARYDLQPSDYTQLTFLSNGDTNAIANAVEIDNVFPVSDITPELDPQTIELPIQQLQYKLTKLD</sequence>
<reference evidence="2" key="1">
    <citation type="submission" date="2019-10" db="EMBL/GenBank/DDBJ databases">
        <authorList>
            <person name="Paulsen S."/>
        </authorList>
    </citation>
    <scope>NUCLEOTIDE SEQUENCE</scope>
    <source>
        <strain evidence="2">LMG 19692</strain>
    </source>
</reference>
<dbReference type="Proteomes" id="UP001304419">
    <property type="component" value="Chromosome 1"/>
</dbReference>
<name>A0A8I2KN12_9GAMM</name>
<dbReference type="EMBL" id="CP137578">
    <property type="protein sequence ID" value="WOX29620.1"/>
    <property type="molecule type" value="Genomic_DNA"/>
</dbReference>
<evidence type="ECO:0000313" key="3">
    <source>
        <dbReference type="EMBL" id="WOX29620.1"/>
    </source>
</evidence>
<dbReference type="Proteomes" id="UP000646877">
    <property type="component" value="Unassembled WGS sequence"/>
</dbReference>
<keyword evidence="1" id="KW-1133">Transmembrane helix</keyword>
<reference evidence="3 5" key="2">
    <citation type="submission" date="2023-10" db="EMBL/GenBank/DDBJ databases">
        <title>To unveil natural product biosynthetic capacity in Pseudoalteromonas.</title>
        <authorList>
            <person name="Wang J."/>
        </authorList>
    </citation>
    <scope>NUCLEOTIDE SEQUENCE [LARGE SCALE GENOMIC DNA]</scope>
    <source>
        <strain evidence="3 5">DSM 15914</strain>
    </source>
</reference>
<dbReference type="RefSeq" id="WP_193522516.1">
    <property type="nucleotide sequence ID" value="NZ_CBCSDF010000023.1"/>
</dbReference>
<gene>
    <name evidence="2" type="ORF">F9Y85_21720</name>
    <name evidence="3" type="ORF">R5H13_04985</name>
</gene>
<proteinExistence type="predicted"/>
<keyword evidence="1" id="KW-0812">Transmembrane</keyword>
<organism evidence="2 4">
    <name type="scientific">Pseudoalteromonas maricaloris</name>
    <dbReference type="NCBI Taxonomy" id="184924"/>
    <lineage>
        <taxon>Bacteria</taxon>
        <taxon>Pseudomonadati</taxon>
        <taxon>Pseudomonadota</taxon>
        <taxon>Gammaproteobacteria</taxon>
        <taxon>Alteromonadales</taxon>
        <taxon>Pseudoalteromonadaceae</taxon>
        <taxon>Pseudoalteromonas</taxon>
    </lineage>
</organism>
<accession>A0A8I2KN12</accession>
<evidence type="ECO:0000313" key="4">
    <source>
        <dbReference type="Proteomes" id="UP000646877"/>
    </source>
</evidence>